<sequence length="197" mass="22055">MNNDYVWPGFAAIALAMLTPVFWLYVALSDYTDGIGYGLVAADWVFLLMGFATVYVYYSLRRKLHDHHNFRDLDIFLTMIIAVNVVFHLGGFALELSAPLFGDSLASRHESALGLNMLLTVACTVAFGVIDILIAFVLMRNSVQLPYPVKVFAIVTLIQGIFELTILFSFFTAVIYPVALIVLAVYFLRKPEMIEVV</sequence>
<feature type="transmembrane region" description="Helical" evidence="1">
    <location>
        <begin position="145"/>
        <end position="162"/>
    </location>
</feature>
<proteinExistence type="predicted"/>
<organism evidence="2">
    <name type="scientific">marine sediment metagenome</name>
    <dbReference type="NCBI Taxonomy" id="412755"/>
    <lineage>
        <taxon>unclassified sequences</taxon>
        <taxon>metagenomes</taxon>
        <taxon>ecological metagenomes</taxon>
    </lineage>
</organism>
<feature type="transmembrane region" description="Helical" evidence="1">
    <location>
        <begin position="168"/>
        <end position="188"/>
    </location>
</feature>
<evidence type="ECO:0000256" key="1">
    <source>
        <dbReference type="SAM" id="Phobius"/>
    </source>
</evidence>
<gene>
    <name evidence="2" type="ORF">LCGC14_0139040</name>
</gene>
<dbReference type="AlphaFoldDB" id="A0A0F9XIP9"/>
<keyword evidence="1" id="KW-1133">Transmembrane helix</keyword>
<keyword evidence="1" id="KW-0812">Transmembrane</keyword>
<feature type="transmembrane region" description="Helical" evidence="1">
    <location>
        <begin position="34"/>
        <end position="60"/>
    </location>
</feature>
<feature type="transmembrane region" description="Helical" evidence="1">
    <location>
        <begin position="114"/>
        <end position="138"/>
    </location>
</feature>
<reference evidence="2" key="1">
    <citation type="journal article" date="2015" name="Nature">
        <title>Complex archaea that bridge the gap between prokaryotes and eukaryotes.</title>
        <authorList>
            <person name="Spang A."/>
            <person name="Saw J.H."/>
            <person name="Jorgensen S.L."/>
            <person name="Zaremba-Niedzwiedzka K."/>
            <person name="Martijn J."/>
            <person name="Lind A.E."/>
            <person name="van Eijk R."/>
            <person name="Schleper C."/>
            <person name="Guy L."/>
            <person name="Ettema T.J."/>
        </authorList>
    </citation>
    <scope>NUCLEOTIDE SEQUENCE</scope>
</reference>
<comment type="caution">
    <text evidence="2">The sequence shown here is derived from an EMBL/GenBank/DDBJ whole genome shotgun (WGS) entry which is preliminary data.</text>
</comment>
<evidence type="ECO:0000313" key="2">
    <source>
        <dbReference type="EMBL" id="KKN99111.1"/>
    </source>
</evidence>
<name>A0A0F9XIP9_9ZZZZ</name>
<protein>
    <submittedName>
        <fullName evidence="2">Uncharacterized protein</fullName>
    </submittedName>
</protein>
<feature type="transmembrane region" description="Helical" evidence="1">
    <location>
        <begin position="7"/>
        <end position="28"/>
    </location>
</feature>
<accession>A0A0F9XIP9</accession>
<feature type="transmembrane region" description="Helical" evidence="1">
    <location>
        <begin position="72"/>
        <end position="94"/>
    </location>
</feature>
<dbReference type="EMBL" id="LAZR01000048">
    <property type="protein sequence ID" value="KKN99111.1"/>
    <property type="molecule type" value="Genomic_DNA"/>
</dbReference>
<keyword evidence="1" id="KW-0472">Membrane</keyword>